<dbReference type="EMBL" id="SPHZ02000006">
    <property type="protein sequence ID" value="KAF0915227.1"/>
    <property type="molecule type" value="Genomic_DNA"/>
</dbReference>
<evidence type="ECO:0000313" key="2">
    <source>
        <dbReference type="EMBL" id="KAF0915227.1"/>
    </source>
</evidence>
<gene>
    <name evidence="2" type="ORF">E2562_034594</name>
</gene>
<feature type="compositionally biased region" description="Basic and acidic residues" evidence="1">
    <location>
        <begin position="56"/>
        <end position="65"/>
    </location>
</feature>
<proteinExistence type="predicted"/>
<name>A0A6G1DRV7_9ORYZ</name>
<dbReference type="Proteomes" id="UP000479710">
    <property type="component" value="Unassembled WGS sequence"/>
</dbReference>
<feature type="region of interest" description="Disordered" evidence="1">
    <location>
        <begin position="1"/>
        <end position="84"/>
    </location>
</feature>
<feature type="compositionally biased region" description="Basic and acidic residues" evidence="1">
    <location>
        <begin position="7"/>
        <end position="22"/>
    </location>
</feature>
<evidence type="ECO:0000313" key="3">
    <source>
        <dbReference type="Proteomes" id="UP000479710"/>
    </source>
</evidence>
<protein>
    <submittedName>
        <fullName evidence="2">Uncharacterized protein</fullName>
    </submittedName>
</protein>
<sequence>MANEQAHWAETEKGHGTIRDAHLGAAKDANDRSRAAAWAPSVGTARQHTERRHRRQSDGARDGAARGEQGGGAACWATTCTGQR</sequence>
<dbReference type="AlphaFoldDB" id="A0A6G1DRV7"/>
<organism evidence="2 3">
    <name type="scientific">Oryza meyeriana var. granulata</name>
    <dbReference type="NCBI Taxonomy" id="110450"/>
    <lineage>
        <taxon>Eukaryota</taxon>
        <taxon>Viridiplantae</taxon>
        <taxon>Streptophyta</taxon>
        <taxon>Embryophyta</taxon>
        <taxon>Tracheophyta</taxon>
        <taxon>Spermatophyta</taxon>
        <taxon>Magnoliopsida</taxon>
        <taxon>Liliopsida</taxon>
        <taxon>Poales</taxon>
        <taxon>Poaceae</taxon>
        <taxon>BOP clade</taxon>
        <taxon>Oryzoideae</taxon>
        <taxon>Oryzeae</taxon>
        <taxon>Oryzinae</taxon>
        <taxon>Oryza</taxon>
        <taxon>Oryza meyeriana</taxon>
    </lineage>
</organism>
<accession>A0A6G1DRV7</accession>
<keyword evidence="3" id="KW-1185">Reference proteome</keyword>
<evidence type="ECO:0000256" key="1">
    <source>
        <dbReference type="SAM" id="MobiDB-lite"/>
    </source>
</evidence>
<comment type="caution">
    <text evidence="2">The sequence shown here is derived from an EMBL/GenBank/DDBJ whole genome shotgun (WGS) entry which is preliminary data.</text>
</comment>
<reference evidence="2 3" key="1">
    <citation type="submission" date="2019-11" db="EMBL/GenBank/DDBJ databases">
        <title>Whole genome sequence of Oryza granulata.</title>
        <authorList>
            <person name="Li W."/>
        </authorList>
    </citation>
    <scope>NUCLEOTIDE SEQUENCE [LARGE SCALE GENOMIC DNA]</scope>
    <source>
        <strain evidence="3">cv. Menghai</strain>
        <tissue evidence="2">Leaf</tissue>
    </source>
</reference>